<dbReference type="InterPro" id="IPR001789">
    <property type="entry name" value="Sig_transdc_resp-reg_receiver"/>
</dbReference>
<dbReference type="Pfam" id="PF00563">
    <property type="entry name" value="EAL"/>
    <property type="match status" value="1"/>
</dbReference>
<dbReference type="PROSITE" id="PS50110">
    <property type="entry name" value="RESPONSE_REGULATORY"/>
    <property type="match status" value="1"/>
</dbReference>
<dbReference type="Gene3D" id="3.40.50.2300">
    <property type="match status" value="1"/>
</dbReference>
<dbReference type="InterPro" id="IPR011006">
    <property type="entry name" value="CheY-like_superfamily"/>
</dbReference>
<feature type="domain" description="Response regulatory" evidence="2">
    <location>
        <begin position="13"/>
        <end position="139"/>
    </location>
</feature>
<dbReference type="PROSITE" id="PS50883">
    <property type="entry name" value="EAL"/>
    <property type="match status" value="1"/>
</dbReference>
<evidence type="ECO:0000313" key="4">
    <source>
        <dbReference type="EMBL" id="MEO2217762.1"/>
    </source>
</evidence>
<dbReference type="InterPro" id="IPR035919">
    <property type="entry name" value="EAL_sf"/>
</dbReference>
<evidence type="ECO:0000313" key="5">
    <source>
        <dbReference type="Proteomes" id="UP001455709"/>
    </source>
</evidence>
<dbReference type="PANTHER" id="PTHR33121">
    <property type="entry name" value="CYCLIC DI-GMP PHOSPHODIESTERASE PDEF"/>
    <property type="match status" value="1"/>
</dbReference>
<dbReference type="CDD" id="cd01948">
    <property type="entry name" value="EAL"/>
    <property type="match status" value="1"/>
</dbReference>
<dbReference type="PANTHER" id="PTHR33121:SF70">
    <property type="entry name" value="SIGNALING PROTEIN YKOW"/>
    <property type="match status" value="1"/>
</dbReference>
<dbReference type="SMART" id="SM00052">
    <property type="entry name" value="EAL"/>
    <property type="match status" value="1"/>
</dbReference>
<evidence type="ECO:0000256" key="1">
    <source>
        <dbReference type="PROSITE-ProRule" id="PRU00169"/>
    </source>
</evidence>
<keyword evidence="1" id="KW-0597">Phosphoprotein</keyword>
<reference evidence="4 5" key="1">
    <citation type="submission" date="2024-05" db="EMBL/GenBank/DDBJ databases">
        <authorList>
            <person name="De Oliveira J.P."/>
            <person name="Noriler S.A."/>
            <person name="De Oliveira A.G."/>
            <person name="Sipoli D.S."/>
        </authorList>
    </citation>
    <scope>NUCLEOTIDE SEQUENCE [LARGE SCALE GENOMIC DNA]</scope>
    <source>
        <strain evidence="4 5">LABIM189</strain>
    </source>
</reference>
<protein>
    <submittedName>
        <fullName evidence="4">EAL domain-containing response regulator</fullName>
    </submittedName>
</protein>
<comment type="caution">
    <text evidence="4">The sequence shown here is derived from an EMBL/GenBank/DDBJ whole genome shotgun (WGS) entry which is preliminary data.</text>
</comment>
<sequence length="417" mass="45535">MKQSPVMNVSELRVLVVDDHPIERAHVKRLLSQAGIVQFELSDSPRAAAEYCSRNAVDLVICDIMMPDGGGSELVLLLRESFLSGRLAQLPVLVWLSSVDSIMLFSHMRMAQEAGFECVKVVHKPLSVSDCQNVLVETLAVLEKEALEAPPRCDEVLSAATLRQALAMTQEIEAWFQPQLSLQDGGLLGAEALIRWIRPGAGVLPPSRFMPMIDELGLEGALFDKVVEQVAALQQRLLQAGVRLPISVNASAAVLSQTDLPLRLEQYWRAQGLAPKLLKVELTENVKIEQSVELMAALNRLRAADFGLAIDDYGVGISTLKMLADIPFTEIKLDRSFVQNMQGSEVCCELVRSAVELGNRLGMNVVAEGIETEQQKSMLQAMGCWAGQGYGLYKPMCGADLMALLESSARCTSSDIA</sequence>
<evidence type="ECO:0000259" key="3">
    <source>
        <dbReference type="PROSITE" id="PS50883"/>
    </source>
</evidence>
<dbReference type="SMART" id="SM00448">
    <property type="entry name" value="REC"/>
    <property type="match status" value="1"/>
</dbReference>
<evidence type="ECO:0000259" key="2">
    <source>
        <dbReference type="PROSITE" id="PS50110"/>
    </source>
</evidence>
<dbReference type="InterPro" id="IPR050706">
    <property type="entry name" value="Cyclic-di-GMP_PDE-like"/>
</dbReference>
<dbReference type="SUPFAM" id="SSF52172">
    <property type="entry name" value="CheY-like"/>
    <property type="match status" value="1"/>
</dbReference>
<dbReference type="SUPFAM" id="SSF141868">
    <property type="entry name" value="EAL domain-like"/>
    <property type="match status" value="1"/>
</dbReference>
<accession>A0ABV0FGP6</accession>
<gene>
    <name evidence="4" type="ORF">ABGV49_11910</name>
</gene>
<name>A0ABV0FGP6_9NEIS</name>
<proteinExistence type="predicted"/>
<dbReference type="Proteomes" id="UP001455709">
    <property type="component" value="Unassembled WGS sequence"/>
</dbReference>
<organism evidence="4 5">
    <name type="scientific">Chromobacterium vaccinii</name>
    <dbReference type="NCBI Taxonomy" id="1108595"/>
    <lineage>
        <taxon>Bacteria</taxon>
        <taxon>Pseudomonadati</taxon>
        <taxon>Pseudomonadota</taxon>
        <taxon>Betaproteobacteria</taxon>
        <taxon>Neisseriales</taxon>
        <taxon>Chromobacteriaceae</taxon>
        <taxon>Chromobacterium</taxon>
    </lineage>
</organism>
<dbReference type="InterPro" id="IPR001633">
    <property type="entry name" value="EAL_dom"/>
</dbReference>
<dbReference type="RefSeq" id="WP_347370841.1">
    <property type="nucleotide sequence ID" value="NZ_JBDOJC010000001.1"/>
</dbReference>
<dbReference type="EMBL" id="JBDOJC010000001">
    <property type="protein sequence ID" value="MEO2217762.1"/>
    <property type="molecule type" value="Genomic_DNA"/>
</dbReference>
<dbReference type="Pfam" id="PF00072">
    <property type="entry name" value="Response_reg"/>
    <property type="match status" value="1"/>
</dbReference>
<feature type="domain" description="EAL" evidence="3">
    <location>
        <begin position="155"/>
        <end position="409"/>
    </location>
</feature>
<dbReference type="Gene3D" id="3.20.20.450">
    <property type="entry name" value="EAL domain"/>
    <property type="match status" value="1"/>
</dbReference>
<feature type="modified residue" description="4-aspartylphosphate" evidence="1">
    <location>
        <position position="63"/>
    </location>
</feature>
<keyword evidence="5" id="KW-1185">Reference proteome</keyword>
<dbReference type="CDD" id="cd00156">
    <property type="entry name" value="REC"/>
    <property type="match status" value="1"/>
</dbReference>